<sequence length="278" mass="32299">MIKKGNLVKQSLNMADIFCIFVIIATEEFEIAEPLQEQLEKAINDVKILPGKLAEILEHQEVKEYLQKTNQQLKDLNETASKTKNSNMIAFDISSLADLKIEMVLFTEKLKNINLENASPNEINSLINEIDKSLTQWKDYCSKIINYFEDLSKLKDKMKDDLYFFEIQEKLLIKIDKIITELLNYPNKIDGYKLKPKKINLFSFKNNEKDNKKKIDQENKVIHSIFLLTIGLKLVYDLTVELGCVAKRLKLLMPAIDFWKKLTYELKLTEDAFIGVVP</sequence>
<organism evidence="2 3">
    <name type="scientific">Gigaspora margarita</name>
    <dbReference type="NCBI Taxonomy" id="4874"/>
    <lineage>
        <taxon>Eukaryota</taxon>
        <taxon>Fungi</taxon>
        <taxon>Fungi incertae sedis</taxon>
        <taxon>Mucoromycota</taxon>
        <taxon>Glomeromycotina</taxon>
        <taxon>Glomeromycetes</taxon>
        <taxon>Diversisporales</taxon>
        <taxon>Gigasporaceae</taxon>
        <taxon>Gigaspora</taxon>
    </lineage>
</organism>
<evidence type="ECO:0000256" key="1">
    <source>
        <dbReference type="SAM" id="Coils"/>
    </source>
</evidence>
<name>A0A8H4ESU8_GIGMA</name>
<dbReference type="OrthoDB" id="10454396at2759"/>
<keyword evidence="3" id="KW-1185">Reference proteome</keyword>
<dbReference type="EMBL" id="WTPW01000096">
    <property type="protein sequence ID" value="KAF0548455.1"/>
    <property type="molecule type" value="Genomic_DNA"/>
</dbReference>
<accession>A0A8H4ESU8</accession>
<gene>
    <name evidence="2" type="ORF">F8M41_025962</name>
</gene>
<protein>
    <submittedName>
        <fullName evidence="2">Uncharacterized protein</fullName>
    </submittedName>
</protein>
<dbReference type="AlphaFoldDB" id="A0A8H4ESU8"/>
<feature type="coiled-coil region" evidence="1">
    <location>
        <begin position="59"/>
        <end position="116"/>
    </location>
</feature>
<proteinExistence type="predicted"/>
<dbReference type="Proteomes" id="UP000439903">
    <property type="component" value="Unassembled WGS sequence"/>
</dbReference>
<keyword evidence="1" id="KW-0175">Coiled coil</keyword>
<reference evidence="2 3" key="1">
    <citation type="journal article" date="2019" name="Environ. Microbiol.">
        <title>At the nexus of three kingdoms: the genome of the mycorrhizal fungus Gigaspora margarita provides insights into plant, endobacterial and fungal interactions.</title>
        <authorList>
            <person name="Venice F."/>
            <person name="Ghignone S."/>
            <person name="Salvioli di Fossalunga A."/>
            <person name="Amselem J."/>
            <person name="Novero M."/>
            <person name="Xianan X."/>
            <person name="Sedzielewska Toro K."/>
            <person name="Morin E."/>
            <person name="Lipzen A."/>
            <person name="Grigoriev I.V."/>
            <person name="Henrissat B."/>
            <person name="Martin F.M."/>
            <person name="Bonfante P."/>
        </authorList>
    </citation>
    <scope>NUCLEOTIDE SEQUENCE [LARGE SCALE GENOMIC DNA]</scope>
    <source>
        <strain evidence="2 3">BEG34</strain>
    </source>
</reference>
<evidence type="ECO:0000313" key="3">
    <source>
        <dbReference type="Proteomes" id="UP000439903"/>
    </source>
</evidence>
<evidence type="ECO:0000313" key="2">
    <source>
        <dbReference type="EMBL" id="KAF0548455.1"/>
    </source>
</evidence>
<comment type="caution">
    <text evidence="2">The sequence shown here is derived from an EMBL/GenBank/DDBJ whole genome shotgun (WGS) entry which is preliminary data.</text>
</comment>